<organism evidence="2 3">
    <name type="scientific">Fimbriiglobus ruber</name>
    <dbReference type="NCBI Taxonomy" id="1908690"/>
    <lineage>
        <taxon>Bacteria</taxon>
        <taxon>Pseudomonadati</taxon>
        <taxon>Planctomycetota</taxon>
        <taxon>Planctomycetia</taxon>
        <taxon>Gemmatales</taxon>
        <taxon>Gemmataceae</taxon>
        <taxon>Fimbriiglobus</taxon>
    </lineage>
</organism>
<dbReference type="Proteomes" id="UP000214646">
    <property type="component" value="Unassembled WGS sequence"/>
</dbReference>
<name>A0A225DAT5_9BACT</name>
<gene>
    <name evidence="2" type="ORF">FRUB_10220</name>
</gene>
<dbReference type="RefSeq" id="WP_088260549.1">
    <property type="nucleotide sequence ID" value="NZ_NIDE01000020.1"/>
</dbReference>
<dbReference type="EMBL" id="NIDE01000020">
    <property type="protein sequence ID" value="OWK34249.1"/>
    <property type="molecule type" value="Genomic_DNA"/>
</dbReference>
<proteinExistence type="predicted"/>
<evidence type="ECO:0000313" key="3">
    <source>
        <dbReference type="Proteomes" id="UP000214646"/>
    </source>
</evidence>
<keyword evidence="3" id="KW-1185">Reference proteome</keyword>
<accession>A0A225DAT5</accession>
<feature type="region of interest" description="Disordered" evidence="1">
    <location>
        <begin position="1"/>
        <end position="20"/>
    </location>
</feature>
<evidence type="ECO:0000256" key="1">
    <source>
        <dbReference type="SAM" id="MobiDB-lite"/>
    </source>
</evidence>
<dbReference type="AlphaFoldDB" id="A0A225DAT5"/>
<evidence type="ECO:0000313" key="2">
    <source>
        <dbReference type="EMBL" id="OWK34249.1"/>
    </source>
</evidence>
<comment type="caution">
    <text evidence="2">The sequence shown here is derived from an EMBL/GenBank/DDBJ whole genome shotgun (WGS) entry which is preliminary data.</text>
</comment>
<reference evidence="3" key="1">
    <citation type="submission" date="2017-06" db="EMBL/GenBank/DDBJ databases">
        <title>Genome analysis of Fimbriiglobus ruber SP5, the first member of the order Planctomycetales with confirmed chitinolytic capability.</title>
        <authorList>
            <person name="Ravin N.V."/>
            <person name="Rakitin A.L."/>
            <person name="Ivanova A.A."/>
            <person name="Beletsky A.V."/>
            <person name="Kulichevskaya I.S."/>
            <person name="Mardanov A.V."/>
            <person name="Dedysh S.N."/>
        </authorList>
    </citation>
    <scope>NUCLEOTIDE SEQUENCE [LARGE SCALE GENOMIC DNA]</scope>
    <source>
        <strain evidence="3">SP5</strain>
    </source>
</reference>
<sequence length="114" mass="12073">MPTSHTGGVWEAAIDPDDDIGQNIPIEANGAPIAEVLGSDNFPCLDPDEDDFEAIHAEAAATARLIATDGLFLAEEILQALGHRNGREVSDVTRQEMEPIRKLAAALVAKGKGE</sequence>
<protein>
    <submittedName>
        <fullName evidence="2">Uncharacterized protein</fullName>
    </submittedName>
</protein>